<evidence type="ECO:0000313" key="1">
    <source>
        <dbReference type="EMBL" id="TDQ47313.1"/>
    </source>
</evidence>
<sequence length="172" mass="18868">MPNRFDPGCDGHDTVMSDQITVTRTVDAKPDQLFSLLATPGRHHEFDGAGMLKGVEGNATVSGVGDQFVMNMRNDVLGDYQMLNTVTSYEEGREIAWAPQLHPLDGYTDKLGDVTAKGHVWTWKLAPSGNGTEVTQVYDWSGVQDAQFKGFFPLVTEDQMTQTIDKVADAAQ</sequence>
<organism evidence="1 2">
    <name type="scientific">Actinomycetospora succinea</name>
    <dbReference type="NCBI Taxonomy" id="663603"/>
    <lineage>
        <taxon>Bacteria</taxon>
        <taxon>Bacillati</taxon>
        <taxon>Actinomycetota</taxon>
        <taxon>Actinomycetes</taxon>
        <taxon>Pseudonocardiales</taxon>
        <taxon>Pseudonocardiaceae</taxon>
        <taxon>Actinomycetospora</taxon>
    </lineage>
</organism>
<protein>
    <submittedName>
        <fullName evidence="1">Polyketide cyclase/dehydrase/lipid transport protein</fullName>
    </submittedName>
</protein>
<dbReference type="Proteomes" id="UP000295705">
    <property type="component" value="Unassembled WGS sequence"/>
</dbReference>
<evidence type="ECO:0000313" key="2">
    <source>
        <dbReference type="Proteomes" id="UP000295705"/>
    </source>
</evidence>
<accession>A0A4R6UPC9</accession>
<dbReference type="SUPFAM" id="SSF55961">
    <property type="entry name" value="Bet v1-like"/>
    <property type="match status" value="1"/>
</dbReference>
<dbReference type="AlphaFoldDB" id="A0A4R6UPC9"/>
<name>A0A4R6UPC9_9PSEU</name>
<dbReference type="Gene3D" id="3.30.530.20">
    <property type="match status" value="1"/>
</dbReference>
<dbReference type="EMBL" id="SNYO01000013">
    <property type="protein sequence ID" value="TDQ47313.1"/>
    <property type="molecule type" value="Genomic_DNA"/>
</dbReference>
<dbReference type="Pfam" id="PF10604">
    <property type="entry name" value="Polyketide_cyc2"/>
    <property type="match status" value="1"/>
</dbReference>
<keyword evidence="2" id="KW-1185">Reference proteome</keyword>
<dbReference type="InterPro" id="IPR019587">
    <property type="entry name" value="Polyketide_cyclase/dehydratase"/>
</dbReference>
<dbReference type="InterPro" id="IPR023393">
    <property type="entry name" value="START-like_dom_sf"/>
</dbReference>
<gene>
    <name evidence="1" type="ORF">EV188_11358</name>
</gene>
<comment type="caution">
    <text evidence="1">The sequence shown here is derived from an EMBL/GenBank/DDBJ whole genome shotgun (WGS) entry which is preliminary data.</text>
</comment>
<proteinExistence type="predicted"/>
<reference evidence="1 2" key="1">
    <citation type="submission" date="2019-03" db="EMBL/GenBank/DDBJ databases">
        <title>Genomic Encyclopedia of Type Strains, Phase IV (KMG-IV): sequencing the most valuable type-strain genomes for metagenomic binning, comparative biology and taxonomic classification.</title>
        <authorList>
            <person name="Goeker M."/>
        </authorList>
    </citation>
    <scope>NUCLEOTIDE SEQUENCE [LARGE SCALE GENOMIC DNA]</scope>
    <source>
        <strain evidence="1 2">DSM 45775</strain>
    </source>
</reference>